<dbReference type="GO" id="GO:0030246">
    <property type="term" value="F:carbohydrate binding"/>
    <property type="evidence" value="ECO:0007669"/>
    <property type="project" value="UniProtKB-KW"/>
</dbReference>
<dbReference type="Ensembl" id="ENSAPLT00000044956.1">
    <property type="protein sequence ID" value="ENSAPLP00000032449.1"/>
    <property type="gene ID" value="ENSAPLG00000017958.1"/>
</dbReference>
<dbReference type="Proteomes" id="UP000016666">
    <property type="component" value="Unassembled WGS sequence"/>
</dbReference>
<keyword evidence="2" id="KW-0472">Membrane</keyword>
<keyword evidence="2" id="KW-1133">Transmembrane helix</keyword>
<keyword evidence="2" id="KW-0812">Transmembrane</keyword>
<reference evidence="4" key="1">
    <citation type="submission" date="2017-10" db="EMBL/GenBank/DDBJ databases">
        <title>A new Pekin duck reference genome.</title>
        <authorList>
            <person name="Hou Z.-C."/>
            <person name="Zhou Z.-K."/>
            <person name="Zhu F."/>
            <person name="Hou S.-S."/>
        </authorList>
    </citation>
    <scope>NUCLEOTIDE SEQUENCE [LARGE SCALE GENOMIC DNA]</scope>
</reference>
<name>A0A493U322_ANAPP</name>
<evidence type="ECO:0000313" key="4">
    <source>
        <dbReference type="Proteomes" id="UP000016666"/>
    </source>
</evidence>
<dbReference type="PANTHER" id="PTHR46746">
    <property type="entry name" value="KILLER CELL LECTIN-LIKE RECEPTOR SUBFAMILY F MEMBER 2"/>
    <property type="match status" value="1"/>
</dbReference>
<evidence type="ECO:0000256" key="1">
    <source>
        <dbReference type="ARBA" id="ARBA00022734"/>
    </source>
</evidence>
<dbReference type="InterPro" id="IPR016187">
    <property type="entry name" value="CTDL_fold"/>
</dbReference>
<dbReference type="SUPFAM" id="SSF56436">
    <property type="entry name" value="C-type lectin-like"/>
    <property type="match status" value="1"/>
</dbReference>
<dbReference type="PANTHER" id="PTHR46746:SF3">
    <property type="entry name" value="C-TYPE LECTIN DOMAIN-CONTAINING PROTEIN-RELATED"/>
    <property type="match status" value="1"/>
</dbReference>
<feature type="transmembrane region" description="Helical" evidence="2">
    <location>
        <begin position="34"/>
        <end position="54"/>
    </location>
</feature>
<dbReference type="GO" id="GO:0005886">
    <property type="term" value="C:plasma membrane"/>
    <property type="evidence" value="ECO:0007669"/>
    <property type="project" value="TreeGrafter"/>
</dbReference>
<reference evidence="3" key="3">
    <citation type="submission" date="2025-09" db="UniProtKB">
        <authorList>
            <consortium name="Ensembl"/>
        </authorList>
    </citation>
    <scope>IDENTIFICATION</scope>
</reference>
<evidence type="ECO:0008006" key="5">
    <source>
        <dbReference type="Google" id="ProtNLM"/>
    </source>
</evidence>
<dbReference type="InterPro" id="IPR016186">
    <property type="entry name" value="C-type_lectin-like/link_sf"/>
</dbReference>
<sequence length="125" mass="14375">MPKCIPGKTHQIPHFSFFPNCLLVRIGLSPIKKYIYYFRAFILSFVTSLLSWQLSTTVLALCPQSWELFGGQCYWVSKSTGTWMEGKKDCESRGSHLAVFRNTTEMVSAEWRRLEKDRKVLGFGG</sequence>
<organism evidence="3 4">
    <name type="scientific">Anas platyrhynchos platyrhynchos</name>
    <name type="common">Northern mallard</name>
    <dbReference type="NCBI Taxonomy" id="8840"/>
    <lineage>
        <taxon>Eukaryota</taxon>
        <taxon>Metazoa</taxon>
        <taxon>Chordata</taxon>
        <taxon>Craniata</taxon>
        <taxon>Vertebrata</taxon>
        <taxon>Euteleostomi</taxon>
        <taxon>Archelosauria</taxon>
        <taxon>Archosauria</taxon>
        <taxon>Dinosauria</taxon>
        <taxon>Saurischia</taxon>
        <taxon>Theropoda</taxon>
        <taxon>Coelurosauria</taxon>
        <taxon>Aves</taxon>
        <taxon>Neognathae</taxon>
        <taxon>Galloanserae</taxon>
        <taxon>Anseriformes</taxon>
        <taxon>Anatidae</taxon>
        <taxon>Anatinae</taxon>
        <taxon>Anas</taxon>
    </lineage>
</organism>
<dbReference type="AlphaFoldDB" id="A0A493U322"/>
<keyword evidence="4" id="KW-1185">Reference proteome</keyword>
<evidence type="ECO:0000256" key="2">
    <source>
        <dbReference type="SAM" id="Phobius"/>
    </source>
</evidence>
<dbReference type="GeneTree" id="ENSGT00960000189358"/>
<proteinExistence type="predicted"/>
<accession>A0A493U322</accession>
<protein>
    <recommendedName>
        <fullName evidence="5">C-type lectin domain-containing protein</fullName>
    </recommendedName>
</protein>
<dbReference type="Gene3D" id="3.10.100.10">
    <property type="entry name" value="Mannose-Binding Protein A, subunit A"/>
    <property type="match status" value="1"/>
</dbReference>
<keyword evidence="1" id="KW-0430">Lectin</keyword>
<evidence type="ECO:0000313" key="3">
    <source>
        <dbReference type="Ensembl" id="ENSAPLP00000032449.1"/>
    </source>
</evidence>
<dbReference type="InterPro" id="IPR051379">
    <property type="entry name" value="C-type_Lectin_Receptor_IMM"/>
</dbReference>
<reference evidence="3" key="2">
    <citation type="submission" date="2025-08" db="UniProtKB">
        <authorList>
            <consortium name="Ensembl"/>
        </authorList>
    </citation>
    <scope>IDENTIFICATION</scope>
</reference>